<dbReference type="OrthoDB" id="5964776at2759"/>
<keyword evidence="13" id="KW-1185">Reference proteome</keyword>
<evidence type="ECO:0000313" key="12">
    <source>
        <dbReference type="EnsemblMetazoa" id="XP_028516613.1"/>
    </source>
</evidence>
<dbReference type="Pfam" id="PF00001">
    <property type="entry name" value="7tm_1"/>
    <property type="match status" value="1"/>
</dbReference>
<accession>A0A913YNJ9</accession>
<evidence type="ECO:0000313" key="13">
    <source>
        <dbReference type="Proteomes" id="UP000887567"/>
    </source>
</evidence>
<evidence type="ECO:0000256" key="2">
    <source>
        <dbReference type="ARBA" id="ARBA00010663"/>
    </source>
</evidence>
<dbReference type="GO" id="GO:0004983">
    <property type="term" value="F:neuropeptide Y receptor activity"/>
    <property type="evidence" value="ECO:0007669"/>
    <property type="project" value="InterPro"/>
</dbReference>
<dbReference type="SMART" id="SM01381">
    <property type="entry name" value="7TM_GPCR_Srsx"/>
    <property type="match status" value="1"/>
</dbReference>
<protein>
    <recommendedName>
        <fullName evidence="11">G-protein coupled receptors family 1 profile domain-containing protein</fullName>
    </recommendedName>
</protein>
<dbReference type="GO" id="GO:0005886">
    <property type="term" value="C:plasma membrane"/>
    <property type="evidence" value="ECO:0007669"/>
    <property type="project" value="TreeGrafter"/>
</dbReference>
<comment type="subcellular location">
    <subcellularLocation>
        <location evidence="1">Membrane</location>
        <topology evidence="1">Multi-pass membrane protein</topology>
    </subcellularLocation>
</comment>
<dbReference type="RefSeq" id="XP_028516613.1">
    <property type="nucleotide sequence ID" value="XM_028660812.1"/>
</dbReference>
<dbReference type="SUPFAM" id="SSF81321">
    <property type="entry name" value="Family A G protein-coupled receptor-like"/>
    <property type="match status" value="1"/>
</dbReference>
<keyword evidence="7 9" id="KW-0675">Receptor</keyword>
<sequence length="480" mass="54221">MYYTSKTTFLKHTIRRQFKCSTFDQKRQKIVSSHKGSIIQKASLSVITTVLVPGNTFITERFHGKKALGRLGTRILDISEDFWTRKVHLCTVHVTFFVTFTVFKIHGIMALNNTTESAVRLNGFYYARLVCYVIIFIVGVIGNVLVCLVVCRQRKMKSVTNYFIVNLAVADLAVLLICIPFDFGEIVTQYWPYGSVMCKLIYPLQTMATTASVGTLVAISLNRFIAIIYPLRPQPTTGDAKKVIFVVWLLSLALVSPYIAVLQHKDRQCYETFKDRGMNAGIYTLSIFILQYVLPLTLIGLSYIRIGRDLRRDKGSYSNDALQREQEKEAHKVVKVLTIVVIVFALLMLPNHIVFIWIDFGNGGNHKYIDDIVSLGQILVYFNSGTNPLIYNAVNEQFREGFRLYFQSWKEIILKLTGKQQNSEQTHQNGGGHCMVCSATGSENEGHGDELKNNNNTSTIRCAETSVTNDDATANLLTKV</sequence>
<evidence type="ECO:0000256" key="4">
    <source>
        <dbReference type="ARBA" id="ARBA00022989"/>
    </source>
</evidence>
<feature type="transmembrane region" description="Helical" evidence="10">
    <location>
        <begin position="204"/>
        <end position="231"/>
    </location>
</feature>
<organism evidence="12 13">
    <name type="scientific">Exaiptasia diaphana</name>
    <name type="common">Tropical sea anemone</name>
    <name type="synonym">Aiptasia pulchella</name>
    <dbReference type="NCBI Taxonomy" id="2652724"/>
    <lineage>
        <taxon>Eukaryota</taxon>
        <taxon>Metazoa</taxon>
        <taxon>Cnidaria</taxon>
        <taxon>Anthozoa</taxon>
        <taxon>Hexacorallia</taxon>
        <taxon>Actiniaria</taxon>
        <taxon>Aiptasiidae</taxon>
        <taxon>Exaiptasia</taxon>
    </lineage>
</organism>
<feature type="transmembrane region" description="Helical" evidence="10">
    <location>
        <begin position="243"/>
        <end position="262"/>
    </location>
</feature>
<keyword evidence="6 10" id="KW-0472">Membrane</keyword>
<feature type="transmembrane region" description="Helical" evidence="10">
    <location>
        <begin position="125"/>
        <end position="151"/>
    </location>
</feature>
<dbReference type="GeneID" id="110244991"/>
<feature type="transmembrane region" description="Helical" evidence="10">
    <location>
        <begin position="87"/>
        <end position="105"/>
    </location>
</feature>
<dbReference type="EnsemblMetazoa" id="XM_028660812.1">
    <property type="protein sequence ID" value="XP_028516613.1"/>
    <property type="gene ID" value="LOC110244991"/>
</dbReference>
<dbReference type="InterPro" id="IPR000611">
    <property type="entry name" value="NPY_rcpt"/>
</dbReference>
<evidence type="ECO:0000256" key="1">
    <source>
        <dbReference type="ARBA" id="ARBA00004141"/>
    </source>
</evidence>
<feature type="domain" description="G-protein coupled receptors family 1 profile" evidence="11">
    <location>
        <begin position="142"/>
        <end position="391"/>
    </location>
</feature>
<reference evidence="12" key="1">
    <citation type="submission" date="2022-11" db="UniProtKB">
        <authorList>
            <consortium name="EnsemblMetazoa"/>
        </authorList>
    </citation>
    <scope>IDENTIFICATION</scope>
</reference>
<feature type="transmembrane region" description="Helical" evidence="10">
    <location>
        <begin position="282"/>
        <end position="304"/>
    </location>
</feature>
<evidence type="ECO:0000256" key="3">
    <source>
        <dbReference type="ARBA" id="ARBA00022692"/>
    </source>
</evidence>
<evidence type="ECO:0000256" key="10">
    <source>
        <dbReference type="SAM" id="Phobius"/>
    </source>
</evidence>
<comment type="similarity">
    <text evidence="2 9">Belongs to the G-protein coupled receptor 1 family.</text>
</comment>
<feature type="transmembrane region" description="Helical" evidence="10">
    <location>
        <begin position="163"/>
        <end position="184"/>
    </location>
</feature>
<evidence type="ECO:0000256" key="9">
    <source>
        <dbReference type="RuleBase" id="RU000688"/>
    </source>
</evidence>
<evidence type="ECO:0000256" key="5">
    <source>
        <dbReference type="ARBA" id="ARBA00023040"/>
    </source>
</evidence>
<dbReference type="InterPro" id="IPR017452">
    <property type="entry name" value="GPCR_Rhodpsn_7TM"/>
</dbReference>
<dbReference type="PRINTS" id="PR01012">
    <property type="entry name" value="NRPEPTIDEYR"/>
</dbReference>
<evidence type="ECO:0000259" key="11">
    <source>
        <dbReference type="PROSITE" id="PS50262"/>
    </source>
</evidence>
<keyword evidence="5 9" id="KW-0297">G-protein coupled receptor</keyword>
<dbReference type="AlphaFoldDB" id="A0A913YNJ9"/>
<dbReference type="Proteomes" id="UP000887567">
    <property type="component" value="Unplaced"/>
</dbReference>
<keyword evidence="8 9" id="KW-0807">Transducer</keyword>
<dbReference type="PANTHER" id="PTHR45695">
    <property type="entry name" value="LEUCOKININ RECEPTOR-RELATED"/>
    <property type="match status" value="1"/>
</dbReference>
<dbReference type="Gene3D" id="1.20.1070.10">
    <property type="entry name" value="Rhodopsin 7-helix transmembrane proteins"/>
    <property type="match status" value="1"/>
</dbReference>
<evidence type="ECO:0000256" key="7">
    <source>
        <dbReference type="ARBA" id="ARBA00023170"/>
    </source>
</evidence>
<evidence type="ECO:0000256" key="6">
    <source>
        <dbReference type="ARBA" id="ARBA00023136"/>
    </source>
</evidence>
<dbReference type="OMA" id="HTIRRQF"/>
<proteinExistence type="inferred from homology"/>
<feature type="transmembrane region" description="Helical" evidence="10">
    <location>
        <begin position="333"/>
        <end position="358"/>
    </location>
</feature>
<name>A0A913YNJ9_EXADI</name>
<keyword evidence="4 10" id="KW-1133">Transmembrane helix</keyword>
<dbReference type="FunFam" id="1.20.1070.10:FF:000291">
    <property type="entry name" value="Predicted protein"/>
    <property type="match status" value="1"/>
</dbReference>
<evidence type="ECO:0000256" key="8">
    <source>
        <dbReference type="ARBA" id="ARBA00023224"/>
    </source>
</evidence>
<dbReference type="InterPro" id="IPR000276">
    <property type="entry name" value="GPCR_Rhodpsn"/>
</dbReference>
<dbReference type="PROSITE" id="PS50262">
    <property type="entry name" value="G_PROTEIN_RECEP_F1_2"/>
    <property type="match status" value="1"/>
</dbReference>
<keyword evidence="3 9" id="KW-0812">Transmembrane</keyword>
<dbReference type="PROSITE" id="PS00237">
    <property type="entry name" value="G_PROTEIN_RECEP_F1_1"/>
    <property type="match status" value="1"/>
</dbReference>
<dbReference type="PANTHER" id="PTHR45695:SF9">
    <property type="entry name" value="LEUCOKININ RECEPTOR"/>
    <property type="match status" value="1"/>
</dbReference>
<dbReference type="PRINTS" id="PR00237">
    <property type="entry name" value="GPCRRHODOPSN"/>
</dbReference>